<name>A0A4U0TXR3_9PEZI</name>
<keyword evidence="3" id="KW-1185">Reference proteome</keyword>
<sequence>MRLALFRSGTELKLEDRVMTWQQETARARRGSSRGRPMPTLAGPRRPTNSSFSLISLDKALRSRSAIERESESRPLTVANLSLWDFKNSGANTGGHHERRGSLAALKQVGKAVRRPITASGKGIVRMQQRCEALFTESKAKRLKAARGPAIPLLPLPSDSTPSSTKEDVGTASPSSKDTGQPEPQRSSDTPQQDMADDSSDLDTIDERRHGLISIDPPQLDCPSFGSDFLTGLGTRDKGALDRSVASDDRQGMAF</sequence>
<feature type="region of interest" description="Disordered" evidence="1">
    <location>
        <begin position="23"/>
        <end position="49"/>
    </location>
</feature>
<feature type="region of interest" description="Disordered" evidence="1">
    <location>
        <begin position="146"/>
        <end position="255"/>
    </location>
</feature>
<comment type="caution">
    <text evidence="2">The sequence shown here is derived from an EMBL/GenBank/DDBJ whole genome shotgun (WGS) entry which is preliminary data.</text>
</comment>
<dbReference type="EMBL" id="NAJL01000026">
    <property type="protein sequence ID" value="TKA26796.1"/>
    <property type="molecule type" value="Genomic_DNA"/>
</dbReference>
<feature type="compositionally biased region" description="Polar residues" evidence="1">
    <location>
        <begin position="172"/>
        <end position="193"/>
    </location>
</feature>
<dbReference type="Proteomes" id="UP000308549">
    <property type="component" value="Unassembled WGS sequence"/>
</dbReference>
<evidence type="ECO:0000256" key="1">
    <source>
        <dbReference type="SAM" id="MobiDB-lite"/>
    </source>
</evidence>
<dbReference type="AlphaFoldDB" id="A0A4U0TXR3"/>
<evidence type="ECO:0000313" key="2">
    <source>
        <dbReference type="EMBL" id="TKA26796.1"/>
    </source>
</evidence>
<feature type="compositionally biased region" description="Basic and acidic residues" evidence="1">
    <location>
        <begin position="235"/>
        <end position="255"/>
    </location>
</feature>
<feature type="compositionally biased region" description="Acidic residues" evidence="1">
    <location>
        <begin position="195"/>
        <end position="204"/>
    </location>
</feature>
<accession>A0A4U0TXR3</accession>
<proteinExistence type="predicted"/>
<protein>
    <submittedName>
        <fullName evidence="2">Uncharacterized protein</fullName>
    </submittedName>
</protein>
<evidence type="ECO:0000313" key="3">
    <source>
        <dbReference type="Proteomes" id="UP000308549"/>
    </source>
</evidence>
<reference evidence="2 3" key="1">
    <citation type="submission" date="2017-03" db="EMBL/GenBank/DDBJ databases">
        <title>Genomes of endolithic fungi from Antarctica.</title>
        <authorList>
            <person name="Coleine C."/>
            <person name="Masonjones S."/>
            <person name="Stajich J.E."/>
        </authorList>
    </citation>
    <scope>NUCLEOTIDE SEQUENCE [LARGE SCALE GENOMIC DNA]</scope>
    <source>
        <strain evidence="2 3">CCFEE 6315</strain>
    </source>
</reference>
<organism evidence="2 3">
    <name type="scientific">Salinomyces thailandicus</name>
    <dbReference type="NCBI Taxonomy" id="706561"/>
    <lineage>
        <taxon>Eukaryota</taxon>
        <taxon>Fungi</taxon>
        <taxon>Dikarya</taxon>
        <taxon>Ascomycota</taxon>
        <taxon>Pezizomycotina</taxon>
        <taxon>Dothideomycetes</taxon>
        <taxon>Dothideomycetidae</taxon>
        <taxon>Mycosphaerellales</taxon>
        <taxon>Teratosphaeriaceae</taxon>
        <taxon>Salinomyces</taxon>
    </lineage>
</organism>
<gene>
    <name evidence="2" type="ORF">B0A50_04242</name>
</gene>